<dbReference type="OrthoDB" id="5972703at2759"/>
<evidence type="ECO:0000313" key="3">
    <source>
        <dbReference type="Proteomes" id="UP000225706"/>
    </source>
</evidence>
<evidence type="ECO:0000259" key="1">
    <source>
        <dbReference type="PROSITE" id="PS50017"/>
    </source>
</evidence>
<accession>A0A2B4RJA3</accession>
<dbReference type="AlphaFoldDB" id="A0A2B4RJA3"/>
<dbReference type="InterPro" id="IPR011029">
    <property type="entry name" value="DEATH-like_dom_sf"/>
</dbReference>
<dbReference type="InterPro" id="IPR000488">
    <property type="entry name" value="Death_dom"/>
</dbReference>
<evidence type="ECO:0000313" key="2">
    <source>
        <dbReference type="EMBL" id="PFX16437.1"/>
    </source>
</evidence>
<keyword evidence="3" id="KW-1185">Reference proteome</keyword>
<comment type="caution">
    <text evidence="2">The sequence shown here is derived from an EMBL/GenBank/DDBJ whole genome shotgun (WGS) entry which is preliminary data.</text>
</comment>
<dbReference type="EMBL" id="LSMT01000546">
    <property type="protein sequence ID" value="PFX16437.1"/>
    <property type="molecule type" value="Genomic_DNA"/>
</dbReference>
<dbReference type="PANTHER" id="PTHR14657:SF2">
    <property type="entry name" value="IGF-LIKE FAMILY RECEPTOR 1"/>
    <property type="match status" value="1"/>
</dbReference>
<dbReference type="GO" id="GO:0005886">
    <property type="term" value="C:plasma membrane"/>
    <property type="evidence" value="ECO:0007669"/>
    <property type="project" value="TreeGrafter"/>
</dbReference>
<organism evidence="2 3">
    <name type="scientific">Stylophora pistillata</name>
    <name type="common">Smooth cauliflower coral</name>
    <dbReference type="NCBI Taxonomy" id="50429"/>
    <lineage>
        <taxon>Eukaryota</taxon>
        <taxon>Metazoa</taxon>
        <taxon>Cnidaria</taxon>
        <taxon>Anthozoa</taxon>
        <taxon>Hexacorallia</taxon>
        <taxon>Scleractinia</taxon>
        <taxon>Astrocoeniina</taxon>
        <taxon>Pocilloporidae</taxon>
        <taxon>Stylophora</taxon>
    </lineage>
</organism>
<dbReference type="PROSITE" id="PS50017">
    <property type="entry name" value="DEATH_DOMAIN"/>
    <property type="match status" value="1"/>
</dbReference>
<feature type="domain" description="Death" evidence="1">
    <location>
        <begin position="470"/>
        <end position="539"/>
    </location>
</feature>
<dbReference type="CDD" id="cd01670">
    <property type="entry name" value="Death"/>
    <property type="match status" value="1"/>
</dbReference>
<dbReference type="Gene3D" id="1.10.533.10">
    <property type="entry name" value="Death Domain, Fas"/>
    <property type="match status" value="3"/>
</dbReference>
<protein>
    <recommendedName>
        <fullName evidence="1">Death domain-containing protein</fullName>
    </recommendedName>
</protein>
<name>A0A2B4RJA3_STYPI</name>
<dbReference type="Proteomes" id="UP000225706">
    <property type="component" value="Unassembled WGS sequence"/>
</dbReference>
<dbReference type="InterPro" id="IPR042355">
    <property type="entry name" value="IGFLR1"/>
</dbReference>
<dbReference type="SUPFAM" id="SSF47986">
    <property type="entry name" value="DEATH domain"/>
    <property type="match status" value="2"/>
</dbReference>
<proteinExistence type="predicted"/>
<sequence>MAKSGSGSVDIPLSVGRVQKKVQGNCFVTIGSASVINYPSLQRETLPEACQKAVSLDPKIYKTAVATTSEVVCKADLTSGTPWRVEFLPDKWYKRDTEKFSLDGVEFMELHLANEASSLTLFPLESLHKQTRFHIFNDNLSPDRSQSCYQAQSEADGHEVKVLANTKIELICYVVVEDVTTGKFQTACYVLAIDELGSFYLHPHGNKAKLKKFDDFQPTERPKGSVILNKDGDVVGFLAFGDTDEIRPLFLPEYLRDYDVPRQGFSTEATHNPGDDNQNKTKENLMLQHTIINKQIDGNQRKPQEMSYTSHKRDFIQRSVSEQLTPRTRRRLLNSQSVLPLIPLKEETLVGKTMLEGQVSLREKLSYFLDTSIKRVQNWRHLAELHGISTDLSQERLSKSEALFEVVGSRNPNLPIGDVKQHLSDLKIIEVRDYLKSHHDGIKIKDFLQSQDPITLSRVFLKLDHLPDGKWQSLGLKLGVEHEGLEQIKIDCANQNENPAHVVIEYIYRRYPTMSMGKFKKYLTDINRNDVKDKLNEMKDTLTIKDLFDDLDLMRVITSMLNGPNDSQIKNYRDLADACQISSELYQSLQPPCPESPTTLVLEEIVRQKPTFTMYQLFANLRDMNRVEAIQGLSCYFVEEDMLAMKRKLQIDDE</sequence>
<reference evidence="3" key="1">
    <citation type="journal article" date="2017" name="bioRxiv">
        <title>Comparative analysis of the genomes of Stylophora pistillata and Acropora digitifera provides evidence for extensive differences between species of corals.</title>
        <authorList>
            <person name="Voolstra C.R."/>
            <person name="Li Y."/>
            <person name="Liew Y.J."/>
            <person name="Baumgarten S."/>
            <person name="Zoccola D."/>
            <person name="Flot J.-F."/>
            <person name="Tambutte S."/>
            <person name="Allemand D."/>
            <person name="Aranda M."/>
        </authorList>
    </citation>
    <scope>NUCLEOTIDE SEQUENCE [LARGE SCALE GENOMIC DNA]</scope>
</reference>
<dbReference type="GO" id="GO:0007165">
    <property type="term" value="P:signal transduction"/>
    <property type="evidence" value="ECO:0007669"/>
    <property type="project" value="InterPro"/>
</dbReference>
<gene>
    <name evidence="2" type="ORF">AWC38_SpisGene19290</name>
</gene>
<dbReference type="PANTHER" id="PTHR14657">
    <property type="entry name" value="IGF-LIKE FAMILY RECEPTOR 1"/>
    <property type="match status" value="1"/>
</dbReference>